<organism evidence="1 2">
    <name type="scientific">Oculimacula yallundae</name>
    <dbReference type="NCBI Taxonomy" id="86028"/>
    <lineage>
        <taxon>Eukaryota</taxon>
        <taxon>Fungi</taxon>
        <taxon>Dikarya</taxon>
        <taxon>Ascomycota</taxon>
        <taxon>Pezizomycotina</taxon>
        <taxon>Leotiomycetes</taxon>
        <taxon>Helotiales</taxon>
        <taxon>Ploettnerulaceae</taxon>
        <taxon>Oculimacula</taxon>
    </lineage>
</organism>
<dbReference type="EMBL" id="JAZHXI010000021">
    <property type="protein sequence ID" value="KAL2060773.1"/>
    <property type="molecule type" value="Genomic_DNA"/>
</dbReference>
<evidence type="ECO:0000313" key="2">
    <source>
        <dbReference type="Proteomes" id="UP001595075"/>
    </source>
</evidence>
<reference evidence="1 2" key="1">
    <citation type="journal article" date="2024" name="Commun. Biol.">
        <title>Comparative genomic analysis of thermophilic fungi reveals convergent evolutionary adaptations and gene losses.</title>
        <authorList>
            <person name="Steindorff A.S."/>
            <person name="Aguilar-Pontes M.V."/>
            <person name="Robinson A.J."/>
            <person name="Andreopoulos B."/>
            <person name="LaButti K."/>
            <person name="Kuo A."/>
            <person name="Mondo S."/>
            <person name="Riley R."/>
            <person name="Otillar R."/>
            <person name="Haridas S."/>
            <person name="Lipzen A."/>
            <person name="Grimwood J."/>
            <person name="Schmutz J."/>
            <person name="Clum A."/>
            <person name="Reid I.D."/>
            <person name="Moisan M.C."/>
            <person name="Butler G."/>
            <person name="Nguyen T.T.M."/>
            <person name="Dewar K."/>
            <person name="Conant G."/>
            <person name="Drula E."/>
            <person name="Henrissat B."/>
            <person name="Hansel C."/>
            <person name="Singer S."/>
            <person name="Hutchinson M.I."/>
            <person name="de Vries R.P."/>
            <person name="Natvig D.O."/>
            <person name="Powell A.J."/>
            <person name="Tsang A."/>
            <person name="Grigoriev I.V."/>
        </authorList>
    </citation>
    <scope>NUCLEOTIDE SEQUENCE [LARGE SCALE GENOMIC DNA]</scope>
    <source>
        <strain evidence="1 2">CBS 494.80</strain>
    </source>
</reference>
<accession>A0ABR4BVM6</accession>
<evidence type="ECO:0000313" key="1">
    <source>
        <dbReference type="EMBL" id="KAL2060773.1"/>
    </source>
</evidence>
<dbReference type="InterPro" id="IPR027417">
    <property type="entry name" value="P-loop_NTPase"/>
</dbReference>
<protein>
    <recommendedName>
        <fullName evidence="3">ATP-binding protein</fullName>
    </recommendedName>
</protein>
<proteinExistence type="predicted"/>
<dbReference type="PANTHER" id="PTHR37807">
    <property type="entry name" value="OS07G0160300 PROTEIN"/>
    <property type="match status" value="1"/>
</dbReference>
<dbReference type="PANTHER" id="PTHR37807:SF3">
    <property type="entry name" value="OS07G0160300 PROTEIN"/>
    <property type="match status" value="1"/>
</dbReference>
<name>A0ABR4BVM6_9HELO</name>
<comment type="caution">
    <text evidence="1">The sequence shown here is derived from an EMBL/GenBank/DDBJ whole genome shotgun (WGS) entry which is preliminary data.</text>
</comment>
<dbReference type="Pfam" id="PF13671">
    <property type="entry name" value="AAA_33"/>
    <property type="match status" value="1"/>
</dbReference>
<dbReference type="Gene3D" id="3.40.50.300">
    <property type="entry name" value="P-loop containing nucleotide triphosphate hydrolases"/>
    <property type="match status" value="1"/>
</dbReference>
<evidence type="ECO:0008006" key="3">
    <source>
        <dbReference type="Google" id="ProtNLM"/>
    </source>
</evidence>
<gene>
    <name evidence="1" type="ORF">VTL71DRAFT_9415</name>
</gene>
<keyword evidence="2" id="KW-1185">Reference proteome</keyword>
<dbReference type="SUPFAM" id="SSF52540">
    <property type="entry name" value="P-loop containing nucleoside triphosphate hydrolases"/>
    <property type="match status" value="1"/>
</dbReference>
<sequence>MRRKLFIQMSGAPGSGKSTIARLLADSLDAIVINHDLIKSFFLENLPDSTFDQSAKLTYGLQWTLAEDWMKQTRPVIIDSICNYKETLDRGTLLAKQYGYEYKYIECKVDDIDVLDQRLRSRASVRSQRRGVADPALDATNANMSSEDYRAQYINWMDNPYRPAHSSIAILVDSSHEPHQCLEELLKVLIES</sequence>
<dbReference type="Proteomes" id="UP001595075">
    <property type="component" value="Unassembled WGS sequence"/>
</dbReference>